<dbReference type="InterPro" id="IPR027785">
    <property type="entry name" value="UvrD-like_helicase_C"/>
</dbReference>
<feature type="region of interest" description="Disordered" evidence="1">
    <location>
        <begin position="291"/>
        <end position="320"/>
    </location>
</feature>
<dbReference type="NCBIfam" id="TIGR02686">
    <property type="entry name" value="relax_trwC"/>
    <property type="match status" value="1"/>
</dbReference>
<feature type="compositionally biased region" description="Basic and acidic residues" evidence="1">
    <location>
        <begin position="965"/>
        <end position="977"/>
    </location>
</feature>
<name>A0A423JJN2_9PSED</name>
<evidence type="ECO:0000259" key="3">
    <source>
        <dbReference type="Pfam" id="PF13538"/>
    </source>
</evidence>
<dbReference type="Pfam" id="PF13604">
    <property type="entry name" value="AAA_30"/>
    <property type="match status" value="1"/>
</dbReference>
<dbReference type="Gene3D" id="2.30.30.940">
    <property type="match status" value="1"/>
</dbReference>
<dbReference type="AlphaFoldDB" id="A0A423JJN2"/>
<feature type="domain" description="UvrD-like helicase C-terminal" evidence="3">
    <location>
        <begin position="873"/>
        <end position="919"/>
    </location>
</feature>
<feature type="compositionally biased region" description="Basic and acidic residues" evidence="1">
    <location>
        <begin position="291"/>
        <end position="303"/>
    </location>
</feature>
<dbReference type="Pfam" id="PF13538">
    <property type="entry name" value="UvrD_C_2"/>
    <property type="match status" value="1"/>
</dbReference>
<gene>
    <name evidence="4" type="ORF">BK664_15630</name>
</gene>
<dbReference type="Proteomes" id="UP000286351">
    <property type="component" value="Unassembled WGS sequence"/>
</dbReference>
<dbReference type="InterPro" id="IPR014862">
    <property type="entry name" value="TrwC"/>
</dbReference>
<dbReference type="CDD" id="cd17933">
    <property type="entry name" value="DEXSc_RecD-like"/>
    <property type="match status" value="1"/>
</dbReference>
<protein>
    <submittedName>
        <fullName evidence="4">AAA family ATPase</fullName>
    </submittedName>
</protein>
<evidence type="ECO:0000256" key="1">
    <source>
        <dbReference type="SAM" id="MobiDB-lite"/>
    </source>
</evidence>
<dbReference type="Pfam" id="PF08751">
    <property type="entry name" value="TrwC"/>
    <property type="match status" value="1"/>
</dbReference>
<accession>A0A423JJN2</accession>
<dbReference type="SUPFAM" id="SSF55464">
    <property type="entry name" value="Origin of replication-binding domain, RBD-like"/>
    <property type="match status" value="1"/>
</dbReference>
<dbReference type="NCBIfam" id="NF041492">
    <property type="entry name" value="MobF"/>
    <property type="match status" value="1"/>
</dbReference>
<dbReference type="InterPro" id="IPR050534">
    <property type="entry name" value="Coronavir_polyprotein_1ab"/>
</dbReference>
<dbReference type="RefSeq" id="WP_123366538.1">
    <property type="nucleotide sequence ID" value="NZ_MOBO01000013.1"/>
</dbReference>
<dbReference type="PANTHER" id="PTHR43788">
    <property type="entry name" value="DNA2/NAM7 HELICASE FAMILY MEMBER"/>
    <property type="match status" value="1"/>
</dbReference>
<dbReference type="SUPFAM" id="SSF52540">
    <property type="entry name" value="P-loop containing nucleoside triphosphate hydrolases"/>
    <property type="match status" value="2"/>
</dbReference>
<dbReference type="InterPro" id="IPR014059">
    <property type="entry name" value="TraI/TrwC_relax"/>
</dbReference>
<dbReference type="CDD" id="cd18809">
    <property type="entry name" value="SF1_C_RecD"/>
    <property type="match status" value="1"/>
</dbReference>
<dbReference type="EMBL" id="MOBO01000013">
    <property type="protein sequence ID" value="RON37852.1"/>
    <property type="molecule type" value="Genomic_DNA"/>
</dbReference>
<dbReference type="InterPro" id="IPR027417">
    <property type="entry name" value="P-loop_NTPase"/>
</dbReference>
<comment type="caution">
    <text evidence="4">The sequence shown here is derived from an EMBL/GenBank/DDBJ whole genome shotgun (WGS) entry which is preliminary data.</text>
</comment>
<organism evidence="4 5">
    <name type="scientific">Pseudomonas brassicacearum</name>
    <dbReference type="NCBI Taxonomy" id="930166"/>
    <lineage>
        <taxon>Bacteria</taxon>
        <taxon>Pseudomonadati</taxon>
        <taxon>Pseudomonadota</taxon>
        <taxon>Gammaproteobacteria</taxon>
        <taxon>Pseudomonadales</taxon>
        <taxon>Pseudomonadaceae</taxon>
        <taxon>Pseudomonas</taxon>
    </lineage>
</organism>
<evidence type="ECO:0000259" key="2">
    <source>
        <dbReference type="Pfam" id="PF08751"/>
    </source>
</evidence>
<sequence length="990" mass="109868">MLNVTPIRGNNQYAAARYFSAADDYYAKETPGEWQGEGAERLGLVGPVDQLQLAKLLDGKLPNGERIHTTFNAETNKRRMGLDMTFSAPKSVSMQALVAGDKNVTLAHDRAVAKAMHHVEKLAQARRKEQGKFLRERTGNMVIGKFRHEMSRGKDPQLHTHAVIMNMTQRADGKWRALFNDDIFKVQHEVDAMYKGQLALELRELGYEIRVLDGKGNFELNHISREQIEAFSSRSKVIEEALAKDGKTRADATTLEKQVISMATRPHKDERDRDLVKQYWVTKSRELGIEYGPHSRLDGREYAESGPASGAGAPSDPNLPAGLTPAQAVVQYAINHLTEREQVVTEQDLMTVALRRAVGLAGPDQVRGEIDRLVKQGTLIESAPAYAVAQPMGEDAPVLSPAGWQSHLQELKGWTDKQAKQYVATAIERGSLLPVEKRYTTQKGLKREKAILAIERTGRGQVAPLMSQEQVAKALEGSTLTAGQRQAVEAIVSTPNRFVGIQGDAGTGKTYSVERAVQLLTSVNEAMSYGKTEDQPGYRILALAPYGNQVAALKNEGMDAHTLASFFNTKDKTLDERTIIVLDEAGVVGARQMEQLMRLVEKSGARLVQLGDTKQTEAIEAGKPFAQLQQNGMQTARIKEIQRQKDSELKIAVEHAADGNTPMSLQHIKHIEELRNPTDRHQAIVNDYMQLTDQEHKEVLIVAGTNKDRKEINTLARKALGLEGQGTKFDTLNRVDMTQAERRYAPTYQQGMVIQPEKDYKKAGLARGEIYTVKQALPGNTLVVTGADGESRQINPRQVTKLSVYKMERPELSIGDLVRITRNTPSLDLTNGDRMRVVSTANGMIELASTKERDGKPERVVKLPANKPLHLEHAYSATVHSAQGLTNDRVMISVNTKSRTTSLNLFYVAISRARLEARIYTDAIAGLPGAIAKRYDKSTALALQKERDAQRLQKEHVPKALVDGPKTERALEREKRSRPNNPSDGRERTM</sequence>
<feature type="compositionally biased region" description="Basic and acidic residues" evidence="1">
    <location>
        <begin position="947"/>
        <end position="958"/>
    </location>
</feature>
<evidence type="ECO:0000313" key="4">
    <source>
        <dbReference type="EMBL" id="RON37852.1"/>
    </source>
</evidence>
<feature type="region of interest" description="Disordered" evidence="1">
    <location>
        <begin position="947"/>
        <end position="990"/>
    </location>
</feature>
<feature type="domain" description="TrwC relaxase" evidence="2">
    <location>
        <begin position="15"/>
        <end position="286"/>
    </location>
</feature>
<reference evidence="4 5" key="1">
    <citation type="submission" date="2016-10" db="EMBL/GenBank/DDBJ databases">
        <title>Comparative genome analysis of multiple Pseudomonas spp. focuses on biocontrol and plant growth promoting traits.</title>
        <authorList>
            <person name="Tao X.-Y."/>
            <person name="Taylor C.G."/>
        </authorList>
    </citation>
    <scope>NUCLEOTIDE SEQUENCE [LARGE SCALE GENOMIC DNA]</scope>
    <source>
        <strain evidence="4 5">38D4</strain>
    </source>
</reference>
<proteinExistence type="predicted"/>
<dbReference type="Gene3D" id="3.40.50.300">
    <property type="entry name" value="P-loop containing nucleotide triphosphate hydrolases"/>
    <property type="match status" value="2"/>
</dbReference>
<evidence type="ECO:0000313" key="5">
    <source>
        <dbReference type="Proteomes" id="UP000286351"/>
    </source>
</evidence>
<feature type="compositionally biased region" description="Low complexity" evidence="1">
    <location>
        <begin position="305"/>
        <end position="316"/>
    </location>
</feature>